<dbReference type="SUPFAM" id="SSF48317">
    <property type="entry name" value="Acid phosphatase/Vanadium-dependent haloperoxidase"/>
    <property type="match status" value="1"/>
</dbReference>
<dbReference type="PANTHER" id="PTHR14969:SF13">
    <property type="entry name" value="AT30094P"/>
    <property type="match status" value="1"/>
</dbReference>
<dbReference type="AlphaFoldDB" id="A0A2W7Q6Q8"/>
<dbReference type="SMART" id="SM00014">
    <property type="entry name" value="acidPPc"/>
    <property type="match status" value="1"/>
</dbReference>
<organism evidence="2 3">
    <name type="scientific">Breznakibacter xylanolyticus</name>
    <dbReference type="NCBI Taxonomy" id="990"/>
    <lineage>
        <taxon>Bacteria</taxon>
        <taxon>Pseudomonadati</taxon>
        <taxon>Bacteroidota</taxon>
        <taxon>Bacteroidia</taxon>
        <taxon>Marinilabiliales</taxon>
        <taxon>Marinilabiliaceae</taxon>
        <taxon>Breznakibacter</taxon>
    </lineage>
</organism>
<name>A0A2W7Q6Q8_9BACT</name>
<protein>
    <submittedName>
        <fullName evidence="2">Membrane-associated phospholipid phosphatase</fullName>
    </submittedName>
</protein>
<dbReference type="CDD" id="cd03394">
    <property type="entry name" value="PAP2_like_5"/>
    <property type="match status" value="1"/>
</dbReference>
<dbReference type="InterPro" id="IPR000326">
    <property type="entry name" value="PAP2/HPO"/>
</dbReference>
<dbReference type="Pfam" id="PF01569">
    <property type="entry name" value="PAP2"/>
    <property type="match status" value="1"/>
</dbReference>
<keyword evidence="3" id="KW-1185">Reference proteome</keyword>
<reference evidence="2 3" key="1">
    <citation type="submission" date="2018-06" db="EMBL/GenBank/DDBJ databases">
        <title>Genomic Encyclopedia of Archaeal and Bacterial Type Strains, Phase II (KMG-II): from individual species to whole genera.</title>
        <authorList>
            <person name="Goeker M."/>
        </authorList>
    </citation>
    <scope>NUCLEOTIDE SEQUENCE [LARGE SCALE GENOMIC DNA]</scope>
    <source>
        <strain evidence="2 3">DSM 6779</strain>
    </source>
</reference>
<accession>A0A2W7Q6Q8</accession>
<dbReference type="Proteomes" id="UP000249239">
    <property type="component" value="Unassembled WGS sequence"/>
</dbReference>
<dbReference type="InterPro" id="IPR036938">
    <property type="entry name" value="PAP2/HPO_sf"/>
</dbReference>
<evidence type="ECO:0000313" key="3">
    <source>
        <dbReference type="Proteomes" id="UP000249239"/>
    </source>
</evidence>
<proteinExistence type="predicted"/>
<comment type="caution">
    <text evidence="2">The sequence shown here is derived from an EMBL/GenBank/DDBJ whole genome shotgun (WGS) entry which is preliminary data.</text>
</comment>
<gene>
    <name evidence="2" type="ORF">LX69_01489</name>
</gene>
<feature type="domain" description="Phosphatidic acid phosphatase type 2/haloperoxidase" evidence="1">
    <location>
        <begin position="146"/>
        <end position="247"/>
    </location>
</feature>
<evidence type="ECO:0000313" key="2">
    <source>
        <dbReference type="EMBL" id="PZX17439.1"/>
    </source>
</evidence>
<dbReference type="PANTHER" id="PTHR14969">
    <property type="entry name" value="SPHINGOSINE-1-PHOSPHATE PHOSPHOHYDROLASE"/>
    <property type="match status" value="1"/>
</dbReference>
<evidence type="ECO:0000259" key="1">
    <source>
        <dbReference type="SMART" id="SM00014"/>
    </source>
</evidence>
<dbReference type="RefSeq" id="WP_111445164.1">
    <property type="nucleotide sequence ID" value="NZ_QKZK01000009.1"/>
</dbReference>
<sequence length="492" mass="54808">MWRWFLCSVVCVCLCQSVCCKVLSDGEFDVFRLSSLHLAFTRESDVSVRLDSSMVPLASVMVRDDAAKGCWQQCRAVRSAVVPALFFAGSALSWPYREDYRESRNRYVNDFENHYDDFLQHVPTLGVVGLNLAGVKGRHTLSRAAVNMAYSNLLMIAFVNVLKYNTHVMRPDNTTDNSFPSGHTATAFVGATALHKEYGTYRDPMYSVFAYSMALGTGMGRQLNNRHWISDVLAGAGIGILSTELGYWLAEKLHGNWGLNGAPVKNGFVSNNYRPSFIEMKLGMAHALSNSINGQECQFTGRGFVTGMEGAWFWNRYFGVGGQFMVSNFPFKEKGLEAVSNRFLLISDGAETQALGVKAVCVGPYADYPLNEKWALMGKVNIGYAQGFKGKHFVSVKPDYQKLFGERMEVAEFNPGQSWMLNGGLALRRIISQTVSAKFFIESGYSNVDWQVARMESVNVDTGERVWSESESKGNIRSLFLAYGFALSAIIW</sequence>
<dbReference type="Gene3D" id="1.20.144.10">
    <property type="entry name" value="Phosphatidic acid phosphatase type 2/haloperoxidase"/>
    <property type="match status" value="1"/>
</dbReference>
<dbReference type="EMBL" id="QKZK01000009">
    <property type="protein sequence ID" value="PZX17439.1"/>
    <property type="molecule type" value="Genomic_DNA"/>
</dbReference>